<dbReference type="SUPFAM" id="SSF100966">
    <property type="entry name" value="Translation initiation factor 2 beta, aIF2beta, N-terminal domain"/>
    <property type="match status" value="1"/>
</dbReference>
<dbReference type="Pfam" id="PF01873">
    <property type="entry name" value="eIF-5_eIF-2B"/>
    <property type="match status" value="1"/>
</dbReference>
<dbReference type="InterPro" id="IPR002735">
    <property type="entry name" value="Transl_init_fac_IF2/IF5_dom"/>
</dbReference>
<dbReference type="InterPro" id="IPR016190">
    <property type="entry name" value="Transl_init_fac_IF2/IF5_Zn-bd"/>
</dbReference>
<proteinExistence type="inferred from homology"/>
<reference evidence="5" key="1">
    <citation type="submission" date="2018-10" db="EMBL/GenBank/DDBJ databases">
        <title>Hidden diversity of soil giant viruses.</title>
        <authorList>
            <person name="Schulz F."/>
            <person name="Alteio L."/>
            <person name="Goudeau D."/>
            <person name="Ryan E.M."/>
            <person name="Malmstrom R.R."/>
            <person name="Blanchard J."/>
            <person name="Woyke T."/>
        </authorList>
    </citation>
    <scope>NUCLEOTIDE SEQUENCE</scope>
    <source>
        <strain evidence="5">HAV1</strain>
    </source>
</reference>
<evidence type="ECO:0000259" key="4">
    <source>
        <dbReference type="SMART" id="SM00653"/>
    </source>
</evidence>
<sequence>MKTYDLETLVEKFYNIYLSERAGKTNKRALVKPPDIQNLNRKMLINNFPAVCASIHRDPEHLSTFLASELQKETSISANGTLIIHGTYKRGDIEAKIIKYVLDFVQCKMCKQHDTKMEKENRITYINCNKCFSRNAL</sequence>
<dbReference type="PANTHER" id="PTHR23001:SF3">
    <property type="entry name" value="EUKARYOTIC TRANSLATION INITIATION FACTOR 2 SUBUNIT 2"/>
    <property type="match status" value="1"/>
</dbReference>
<organism evidence="5">
    <name type="scientific">Harvfovirus sp</name>
    <dbReference type="NCBI Taxonomy" id="2487768"/>
    <lineage>
        <taxon>Viruses</taxon>
        <taxon>Varidnaviria</taxon>
        <taxon>Bamfordvirae</taxon>
        <taxon>Nucleocytoviricota</taxon>
        <taxon>Megaviricetes</taxon>
        <taxon>Imitervirales</taxon>
        <taxon>Mimiviridae</taxon>
        <taxon>Klosneuvirinae</taxon>
    </lineage>
</organism>
<accession>A0A3G5A2R8</accession>
<keyword evidence="3" id="KW-0648">Protein biosynthesis</keyword>
<evidence type="ECO:0000256" key="2">
    <source>
        <dbReference type="ARBA" id="ARBA00022540"/>
    </source>
</evidence>
<feature type="domain" description="Translation initiation factor IF2/IF5" evidence="4">
    <location>
        <begin position="26"/>
        <end position="134"/>
    </location>
</feature>
<keyword evidence="2 5" id="KW-0396">Initiation factor</keyword>
<gene>
    <name evidence="5" type="ORF">Harvfovirus33_8</name>
</gene>
<dbReference type="InterPro" id="IPR045196">
    <property type="entry name" value="IF2/IF5"/>
</dbReference>
<dbReference type="GO" id="GO:0003729">
    <property type="term" value="F:mRNA binding"/>
    <property type="evidence" value="ECO:0007669"/>
    <property type="project" value="TreeGrafter"/>
</dbReference>
<name>A0A3G5A2R8_9VIRU</name>
<dbReference type="SMART" id="SM00653">
    <property type="entry name" value="eIF2B_5"/>
    <property type="match status" value="1"/>
</dbReference>
<dbReference type="PANTHER" id="PTHR23001">
    <property type="entry name" value="EUKARYOTIC TRANSLATION INITIATION FACTOR"/>
    <property type="match status" value="1"/>
</dbReference>
<dbReference type="Gene3D" id="3.30.30.170">
    <property type="match status" value="1"/>
</dbReference>
<evidence type="ECO:0000256" key="3">
    <source>
        <dbReference type="ARBA" id="ARBA00022917"/>
    </source>
</evidence>
<protein>
    <submittedName>
        <fullName evidence="5">Translation initiation factor 2 subunit beta</fullName>
    </submittedName>
</protein>
<dbReference type="InterPro" id="IPR016189">
    <property type="entry name" value="Transl_init_fac_IF2/IF5_N"/>
</dbReference>
<evidence type="ECO:0000256" key="1">
    <source>
        <dbReference type="ARBA" id="ARBA00010397"/>
    </source>
</evidence>
<dbReference type="EMBL" id="MK072275">
    <property type="protein sequence ID" value="AYV81430.1"/>
    <property type="molecule type" value="Genomic_DNA"/>
</dbReference>
<comment type="similarity">
    <text evidence="1">Belongs to the eIF-2-beta/eIF-5 family.</text>
</comment>
<dbReference type="SUPFAM" id="SSF75689">
    <property type="entry name" value="Zinc-binding domain of translation initiation factor 2 beta"/>
    <property type="match status" value="1"/>
</dbReference>
<evidence type="ECO:0000313" key="5">
    <source>
        <dbReference type="EMBL" id="AYV81430.1"/>
    </source>
</evidence>
<dbReference type="GO" id="GO:0031369">
    <property type="term" value="F:translation initiation factor binding"/>
    <property type="evidence" value="ECO:0007669"/>
    <property type="project" value="TreeGrafter"/>
</dbReference>